<gene>
    <name evidence="3" type="ORF">WAX74_13505</name>
</gene>
<organism evidence="3 4">
    <name type="scientific">Psychrobacillus mangrovi</name>
    <dbReference type="NCBI Taxonomy" id="3117745"/>
    <lineage>
        <taxon>Bacteria</taxon>
        <taxon>Bacillati</taxon>
        <taxon>Bacillota</taxon>
        <taxon>Bacilli</taxon>
        <taxon>Bacillales</taxon>
        <taxon>Bacillaceae</taxon>
        <taxon>Psychrobacillus</taxon>
    </lineage>
</organism>
<sequence>MLSRIEKYKRKPLKKATIIAGALCLCIGLGGGVKTALADQDVQLLMANWFSKKQGESLNEIDAAINTERELLMGQLKGELQAEMKAAEEQLANFTATEKQKRIEALQAHAEEIRESMKINNSPQQAAILTNLDAILTQAKAQMDGQTAELKLIPVPIPVTPPTPSPVVVPEPTPESGDKPEPTLGTENGEQPQPAPSTEVSPVEVPALEPVVVDIYSVTDWFAMPNVQNVVVEEVTITGNVFSINSSFSDIIMNSKAREAMYSILRGIENHPQFHQIQNKSIEEMSRIAPSLFNEQVLYLLNKSLSTITI</sequence>
<reference evidence="3 4" key="1">
    <citation type="submission" date="2024-01" db="EMBL/GenBank/DDBJ databases">
        <title>Seven novel Bacillus-like species.</title>
        <authorList>
            <person name="Liu G."/>
        </authorList>
    </citation>
    <scope>NUCLEOTIDE SEQUENCE [LARGE SCALE GENOMIC DNA]</scope>
    <source>
        <strain evidence="3 4">FJAT-51614</strain>
    </source>
</reference>
<dbReference type="RefSeq" id="WP_336498207.1">
    <property type="nucleotide sequence ID" value="NZ_JBAWSY010000010.1"/>
</dbReference>
<evidence type="ECO:0000313" key="4">
    <source>
        <dbReference type="Proteomes" id="UP001364890"/>
    </source>
</evidence>
<name>A0ABU8F6K1_9BACI</name>
<feature type="coiled-coil region" evidence="1">
    <location>
        <begin position="77"/>
        <end position="116"/>
    </location>
</feature>
<feature type="compositionally biased region" description="Pro residues" evidence="2">
    <location>
        <begin position="161"/>
        <end position="173"/>
    </location>
</feature>
<evidence type="ECO:0000256" key="2">
    <source>
        <dbReference type="SAM" id="MobiDB-lite"/>
    </source>
</evidence>
<dbReference type="EMBL" id="JBAWSY010000010">
    <property type="protein sequence ID" value="MEI4770646.1"/>
    <property type="molecule type" value="Genomic_DNA"/>
</dbReference>
<accession>A0ABU8F6K1</accession>
<keyword evidence="1" id="KW-0175">Coiled coil</keyword>
<keyword evidence="4" id="KW-1185">Reference proteome</keyword>
<proteinExistence type="predicted"/>
<evidence type="ECO:0000313" key="3">
    <source>
        <dbReference type="EMBL" id="MEI4770646.1"/>
    </source>
</evidence>
<evidence type="ECO:0000256" key="1">
    <source>
        <dbReference type="SAM" id="Coils"/>
    </source>
</evidence>
<comment type="caution">
    <text evidence="3">The sequence shown here is derived from an EMBL/GenBank/DDBJ whole genome shotgun (WGS) entry which is preliminary data.</text>
</comment>
<protein>
    <submittedName>
        <fullName evidence="3">Uncharacterized protein</fullName>
    </submittedName>
</protein>
<feature type="region of interest" description="Disordered" evidence="2">
    <location>
        <begin position="161"/>
        <end position="203"/>
    </location>
</feature>
<dbReference type="Proteomes" id="UP001364890">
    <property type="component" value="Unassembled WGS sequence"/>
</dbReference>